<evidence type="ECO:0000256" key="6">
    <source>
        <dbReference type="SAM" id="MobiDB-lite"/>
    </source>
</evidence>
<evidence type="ECO:0000259" key="7">
    <source>
        <dbReference type="PROSITE" id="PS50157"/>
    </source>
</evidence>
<keyword evidence="4" id="KW-0862">Zinc</keyword>
<dbReference type="AlphaFoldDB" id="A0A8X6FM23"/>
<dbReference type="OrthoDB" id="6428470at2759"/>
<dbReference type="GO" id="GO:0005634">
    <property type="term" value="C:nucleus"/>
    <property type="evidence" value="ECO:0007669"/>
    <property type="project" value="TreeGrafter"/>
</dbReference>
<name>A0A8X6FM23_TRICU</name>
<protein>
    <submittedName>
        <fullName evidence="8">Zinc finger protein</fullName>
    </submittedName>
</protein>
<evidence type="ECO:0000313" key="8">
    <source>
        <dbReference type="EMBL" id="GFQ83962.1"/>
    </source>
</evidence>
<evidence type="ECO:0000256" key="3">
    <source>
        <dbReference type="ARBA" id="ARBA00022771"/>
    </source>
</evidence>
<dbReference type="PROSITE" id="PS50157">
    <property type="entry name" value="ZINC_FINGER_C2H2_2"/>
    <property type="match status" value="4"/>
</dbReference>
<dbReference type="InterPro" id="IPR013087">
    <property type="entry name" value="Znf_C2H2_type"/>
</dbReference>
<dbReference type="GO" id="GO:0000981">
    <property type="term" value="F:DNA-binding transcription factor activity, RNA polymerase II-specific"/>
    <property type="evidence" value="ECO:0007669"/>
    <property type="project" value="TreeGrafter"/>
</dbReference>
<evidence type="ECO:0000256" key="2">
    <source>
        <dbReference type="ARBA" id="ARBA00022737"/>
    </source>
</evidence>
<keyword evidence="3 5" id="KW-0863">Zinc-finger</keyword>
<sequence>MAQDMDYDSFNNIPPMKKCNVVLNRNFLDILGYKKSVNEYTYNIVPAEQSSENETSDSDTSDTDSSSSDTVRVFKKKKRSKVNKPQIEVRKLFCSVCKKNFDTHSSLLIHISSHKSKEFQCVICKMTFPHRTSFINHMKRDHPEVEPFVCTHPKCDKSFKSKKMLQVHEKSHKKYMCKYCKKTYIRKPDMRLHVKEVHL</sequence>
<keyword evidence="9" id="KW-1185">Reference proteome</keyword>
<gene>
    <name evidence="8" type="primary">NCL1_19194</name>
    <name evidence="8" type="ORF">TNCT_202751</name>
</gene>
<feature type="region of interest" description="Disordered" evidence="6">
    <location>
        <begin position="48"/>
        <end position="77"/>
    </location>
</feature>
<dbReference type="PANTHER" id="PTHR24379">
    <property type="entry name" value="KRAB AND ZINC FINGER DOMAIN-CONTAINING"/>
    <property type="match status" value="1"/>
</dbReference>
<dbReference type="Pfam" id="PF00096">
    <property type="entry name" value="zf-C2H2"/>
    <property type="match status" value="3"/>
</dbReference>
<feature type="domain" description="C2H2-type" evidence="7">
    <location>
        <begin position="175"/>
        <end position="199"/>
    </location>
</feature>
<dbReference type="PANTHER" id="PTHR24379:SF127">
    <property type="entry name" value="BLOODY FINGERS-RELATED"/>
    <property type="match status" value="1"/>
</dbReference>
<dbReference type="Pfam" id="PF12874">
    <property type="entry name" value="zf-met"/>
    <property type="match status" value="1"/>
</dbReference>
<keyword evidence="2" id="KW-0677">Repeat</keyword>
<evidence type="ECO:0000256" key="5">
    <source>
        <dbReference type="PROSITE-ProRule" id="PRU00042"/>
    </source>
</evidence>
<feature type="domain" description="C2H2-type" evidence="7">
    <location>
        <begin position="119"/>
        <end position="147"/>
    </location>
</feature>
<evidence type="ECO:0000313" key="9">
    <source>
        <dbReference type="Proteomes" id="UP000887116"/>
    </source>
</evidence>
<dbReference type="Proteomes" id="UP000887116">
    <property type="component" value="Unassembled WGS sequence"/>
</dbReference>
<dbReference type="GO" id="GO:0008270">
    <property type="term" value="F:zinc ion binding"/>
    <property type="evidence" value="ECO:0007669"/>
    <property type="project" value="UniProtKB-KW"/>
</dbReference>
<comment type="caution">
    <text evidence="8">The sequence shown here is derived from an EMBL/GenBank/DDBJ whole genome shotgun (WGS) entry which is preliminary data.</text>
</comment>
<reference evidence="8" key="1">
    <citation type="submission" date="2020-07" db="EMBL/GenBank/DDBJ databases">
        <title>Multicomponent nature underlies the extraordinary mechanical properties of spider dragline silk.</title>
        <authorList>
            <person name="Kono N."/>
            <person name="Nakamura H."/>
            <person name="Mori M."/>
            <person name="Yoshida Y."/>
            <person name="Ohtoshi R."/>
            <person name="Malay A.D."/>
            <person name="Moran D.A.P."/>
            <person name="Tomita M."/>
            <person name="Numata K."/>
            <person name="Arakawa K."/>
        </authorList>
    </citation>
    <scope>NUCLEOTIDE SEQUENCE</scope>
</reference>
<dbReference type="EMBL" id="BMAO01012788">
    <property type="protein sequence ID" value="GFQ83962.1"/>
    <property type="molecule type" value="Genomic_DNA"/>
</dbReference>
<keyword evidence="1" id="KW-0479">Metal-binding</keyword>
<evidence type="ECO:0000256" key="4">
    <source>
        <dbReference type="ARBA" id="ARBA00022833"/>
    </source>
</evidence>
<dbReference type="InterPro" id="IPR036236">
    <property type="entry name" value="Znf_C2H2_sf"/>
</dbReference>
<dbReference type="SUPFAM" id="SSF57667">
    <property type="entry name" value="beta-beta-alpha zinc fingers"/>
    <property type="match status" value="2"/>
</dbReference>
<feature type="domain" description="C2H2-type" evidence="7">
    <location>
        <begin position="92"/>
        <end position="119"/>
    </location>
</feature>
<dbReference type="GO" id="GO:0000977">
    <property type="term" value="F:RNA polymerase II transcription regulatory region sequence-specific DNA binding"/>
    <property type="evidence" value="ECO:0007669"/>
    <property type="project" value="TreeGrafter"/>
</dbReference>
<feature type="domain" description="C2H2-type" evidence="7">
    <location>
        <begin position="148"/>
        <end position="172"/>
    </location>
</feature>
<organism evidence="8 9">
    <name type="scientific">Trichonephila clavata</name>
    <name type="common">Joro spider</name>
    <name type="synonym">Nephila clavata</name>
    <dbReference type="NCBI Taxonomy" id="2740835"/>
    <lineage>
        <taxon>Eukaryota</taxon>
        <taxon>Metazoa</taxon>
        <taxon>Ecdysozoa</taxon>
        <taxon>Arthropoda</taxon>
        <taxon>Chelicerata</taxon>
        <taxon>Arachnida</taxon>
        <taxon>Araneae</taxon>
        <taxon>Araneomorphae</taxon>
        <taxon>Entelegynae</taxon>
        <taxon>Araneoidea</taxon>
        <taxon>Nephilidae</taxon>
        <taxon>Trichonephila</taxon>
    </lineage>
</organism>
<accession>A0A8X6FM23</accession>
<dbReference type="Gene3D" id="3.30.160.60">
    <property type="entry name" value="Classic Zinc Finger"/>
    <property type="match status" value="2"/>
</dbReference>
<proteinExistence type="predicted"/>
<dbReference type="SMART" id="SM00355">
    <property type="entry name" value="ZnF_C2H2"/>
    <property type="match status" value="4"/>
</dbReference>
<dbReference type="PROSITE" id="PS00028">
    <property type="entry name" value="ZINC_FINGER_C2H2_1"/>
    <property type="match status" value="4"/>
</dbReference>
<evidence type="ECO:0000256" key="1">
    <source>
        <dbReference type="ARBA" id="ARBA00022723"/>
    </source>
</evidence>